<dbReference type="EMBL" id="KZ303845">
    <property type="protein sequence ID" value="PHZ14650.1"/>
    <property type="molecule type" value="Genomic_DNA"/>
</dbReference>
<organism evidence="1 2">
    <name type="scientific">Rhizopus microsporus ATCC 52813</name>
    <dbReference type="NCBI Taxonomy" id="1340429"/>
    <lineage>
        <taxon>Eukaryota</taxon>
        <taxon>Fungi</taxon>
        <taxon>Fungi incertae sedis</taxon>
        <taxon>Mucoromycota</taxon>
        <taxon>Mucoromycotina</taxon>
        <taxon>Mucoromycetes</taxon>
        <taxon>Mucorales</taxon>
        <taxon>Mucorineae</taxon>
        <taxon>Rhizopodaceae</taxon>
        <taxon>Rhizopus</taxon>
    </lineage>
</organism>
<keyword evidence="2" id="KW-1185">Reference proteome</keyword>
<proteinExistence type="predicted"/>
<gene>
    <name evidence="1" type="ORF">RHIMIDRAFT_235411</name>
</gene>
<name>A0A2G4T0V4_RHIZD</name>
<dbReference type="AlphaFoldDB" id="A0A2G4T0V4"/>
<dbReference type="Proteomes" id="UP000242254">
    <property type="component" value="Unassembled WGS sequence"/>
</dbReference>
<sequence>MFINEREKGESFDLKKYSQKDFYVQVFTSVIKQQRNTPRLLSNTQEFTANRSVRITKIDTAYKNAVALQFGSRFRMFLNQLTGQKEKIESKEQELHREKNPKKEISDTIYKEITELCKRLKLMLVPGNTQNLLTDILNGEKVSRIRKFFSIYGSNYKFGSIYYDCKSEPLNHFKAYYKMAKLYEQSEHIP</sequence>
<protein>
    <submittedName>
        <fullName evidence="1">Uncharacterized protein</fullName>
    </submittedName>
</protein>
<dbReference type="RefSeq" id="XP_023468358.1">
    <property type="nucleotide sequence ID" value="XM_023608350.1"/>
</dbReference>
<evidence type="ECO:0000313" key="2">
    <source>
        <dbReference type="Proteomes" id="UP000242254"/>
    </source>
</evidence>
<accession>A0A2G4T0V4</accession>
<evidence type="ECO:0000313" key="1">
    <source>
        <dbReference type="EMBL" id="PHZ14650.1"/>
    </source>
</evidence>
<dbReference type="GeneID" id="35439340"/>
<reference evidence="1 2" key="1">
    <citation type="journal article" date="2016" name="Proc. Natl. Acad. Sci. U.S.A.">
        <title>Lipid metabolic changes in an early divergent fungus govern the establishment of a mutualistic symbiosis with endobacteria.</title>
        <authorList>
            <person name="Lastovetsky O.A."/>
            <person name="Gaspar M.L."/>
            <person name="Mondo S.J."/>
            <person name="LaButti K.M."/>
            <person name="Sandor L."/>
            <person name="Grigoriev I.V."/>
            <person name="Henry S.A."/>
            <person name="Pawlowska T.E."/>
        </authorList>
    </citation>
    <scope>NUCLEOTIDE SEQUENCE [LARGE SCALE GENOMIC DNA]</scope>
    <source>
        <strain evidence="1 2">ATCC 52813</strain>
    </source>
</reference>